<dbReference type="HAMAP" id="MF_01341">
    <property type="entry name" value="Ribosomal_uL15"/>
    <property type="match status" value="1"/>
</dbReference>
<gene>
    <name evidence="4" type="primary">rplO</name>
    <name evidence="8" type="ORF">HY220_01990</name>
</gene>
<comment type="similarity">
    <text evidence="1 4 5">Belongs to the universal ribosomal protein uL15 family.</text>
</comment>
<keyword evidence="3 4" id="KW-0687">Ribonucleoprotein</keyword>
<keyword evidence="4" id="KW-0694">RNA-binding</keyword>
<evidence type="ECO:0000313" key="8">
    <source>
        <dbReference type="EMBL" id="MBI3627499.1"/>
    </source>
</evidence>
<dbReference type="PROSITE" id="PS00475">
    <property type="entry name" value="RIBOSOMAL_L15"/>
    <property type="match status" value="1"/>
</dbReference>
<evidence type="ECO:0000259" key="7">
    <source>
        <dbReference type="Pfam" id="PF00828"/>
    </source>
</evidence>
<dbReference type="GO" id="GO:0006412">
    <property type="term" value="P:translation"/>
    <property type="evidence" value="ECO:0007669"/>
    <property type="project" value="UniProtKB-UniRule"/>
</dbReference>
<dbReference type="InterPro" id="IPR030878">
    <property type="entry name" value="Ribosomal_uL15"/>
</dbReference>
<dbReference type="Gene3D" id="3.100.10.10">
    <property type="match status" value="1"/>
</dbReference>
<evidence type="ECO:0000256" key="6">
    <source>
        <dbReference type="SAM" id="MobiDB-lite"/>
    </source>
</evidence>
<comment type="function">
    <text evidence="4">Binds to the 23S rRNA.</text>
</comment>
<dbReference type="PANTHER" id="PTHR12934">
    <property type="entry name" value="50S RIBOSOMAL PROTEIN L15"/>
    <property type="match status" value="1"/>
</dbReference>
<sequence>MQLYSLERSKHLRRGQRVGRGGKRGTTAGRGTKGQKARAGHKIRPEMRDVIKRIPKLRGYKFRSFQTPVVAISLTRLEDAFAKGDIVSMRNLARKKMISTRNGKLPRVKILGNTPMSKNLSLVGIPVSKSARAMIENAGGSVRK</sequence>
<dbReference type="SUPFAM" id="SSF52080">
    <property type="entry name" value="Ribosomal proteins L15p and L18e"/>
    <property type="match status" value="1"/>
</dbReference>
<evidence type="ECO:0000256" key="5">
    <source>
        <dbReference type="RuleBase" id="RU003888"/>
    </source>
</evidence>
<evidence type="ECO:0000256" key="3">
    <source>
        <dbReference type="ARBA" id="ARBA00023274"/>
    </source>
</evidence>
<keyword evidence="2 4" id="KW-0689">Ribosomal protein</keyword>
<feature type="compositionally biased region" description="Basic residues" evidence="6">
    <location>
        <begin position="33"/>
        <end position="42"/>
    </location>
</feature>
<dbReference type="GO" id="GO:0003735">
    <property type="term" value="F:structural constituent of ribosome"/>
    <property type="evidence" value="ECO:0007669"/>
    <property type="project" value="InterPro"/>
</dbReference>
<dbReference type="GO" id="GO:0015934">
    <property type="term" value="C:large ribosomal subunit"/>
    <property type="evidence" value="ECO:0007669"/>
    <property type="project" value="InterPro"/>
</dbReference>
<dbReference type="Proteomes" id="UP000808388">
    <property type="component" value="Unassembled WGS sequence"/>
</dbReference>
<evidence type="ECO:0000256" key="2">
    <source>
        <dbReference type="ARBA" id="ARBA00022980"/>
    </source>
</evidence>
<feature type="domain" description="Large ribosomal subunit protein uL15/eL18" evidence="7">
    <location>
        <begin position="72"/>
        <end position="142"/>
    </location>
</feature>
<dbReference type="InterPro" id="IPR021131">
    <property type="entry name" value="Ribosomal_uL15/eL18"/>
</dbReference>
<keyword evidence="4" id="KW-0699">rRNA-binding</keyword>
<evidence type="ECO:0000256" key="1">
    <source>
        <dbReference type="ARBA" id="ARBA00007320"/>
    </source>
</evidence>
<comment type="caution">
    <text evidence="8">The sequence shown here is derived from an EMBL/GenBank/DDBJ whole genome shotgun (WGS) entry which is preliminary data.</text>
</comment>
<protein>
    <recommendedName>
        <fullName evidence="4">Large ribosomal subunit protein uL15</fullName>
    </recommendedName>
</protein>
<organism evidence="8 9">
    <name type="scientific">Candidatus Sungiibacteriota bacterium</name>
    <dbReference type="NCBI Taxonomy" id="2750080"/>
    <lineage>
        <taxon>Bacteria</taxon>
        <taxon>Candidatus Sungiibacteriota</taxon>
    </lineage>
</organism>
<comment type="subunit">
    <text evidence="4">Part of the 50S ribosomal subunit.</text>
</comment>
<accession>A0A9D6LTN5</accession>
<feature type="compositionally biased region" description="Basic residues" evidence="6">
    <location>
        <begin position="10"/>
        <end position="23"/>
    </location>
</feature>
<dbReference type="EMBL" id="JACQCQ010000008">
    <property type="protein sequence ID" value="MBI3627499.1"/>
    <property type="molecule type" value="Genomic_DNA"/>
</dbReference>
<proteinExistence type="inferred from homology"/>
<dbReference type="PANTHER" id="PTHR12934:SF11">
    <property type="entry name" value="LARGE RIBOSOMAL SUBUNIT PROTEIN UL15M"/>
    <property type="match status" value="1"/>
</dbReference>
<dbReference type="InterPro" id="IPR001196">
    <property type="entry name" value="Ribosomal_uL15_CS"/>
</dbReference>
<reference evidence="8" key="1">
    <citation type="submission" date="2020-07" db="EMBL/GenBank/DDBJ databases">
        <title>Huge and variable diversity of episymbiotic CPR bacteria and DPANN archaea in groundwater ecosystems.</title>
        <authorList>
            <person name="He C.Y."/>
            <person name="Keren R."/>
            <person name="Whittaker M."/>
            <person name="Farag I.F."/>
            <person name="Doudna J."/>
            <person name="Cate J.H.D."/>
            <person name="Banfield J.F."/>
        </authorList>
    </citation>
    <scope>NUCLEOTIDE SEQUENCE</scope>
    <source>
        <strain evidence="8">NC_groundwater_972_Pr1_S-0.2um_49_27</strain>
    </source>
</reference>
<name>A0A9D6LTN5_9BACT</name>
<evidence type="ECO:0000256" key="4">
    <source>
        <dbReference type="HAMAP-Rule" id="MF_01341"/>
    </source>
</evidence>
<dbReference type="Pfam" id="PF00828">
    <property type="entry name" value="Ribosomal_L27A"/>
    <property type="match status" value="1"/>
</dbReference>
<feature type="region of interest" description="Disordered" evidence="6">
    <location>
        <begin position="1"/>
        <end position="44"/>
    </location>
</feature>
<dbReference type="AlphaFoldDB" id="A0A9D6LTN5"/>
<dbReference type="GO" id="GO:0019843">
    <property type="term" value="F:rRNA binding"/>
    <property type="evidence" value="ECO:0007669"/>
    <property type="project" value="UniProtKB-UniRule"/>
</dbReference>
<evidence type="ECO:0000313" key="9">
    <source>
        <dbReference type="Proteomes" id="UP000808388"/>
    </source>
</evidence>
<dbReference type="InterPro" id="IPR036227">
    <property type="entry name" value="Ribosomal_uL15/eL18_sf"/>
</dbReference>
<dbReference type="InterPro" id="IPR005749">
    <property type="entry name" value="Ribosomal_uL15_bac-type"/>
</dbReference>